<evidence type="ECO:0000313" key="1">
    <source>
        <dbReference type="EMBL" id="CAA2109923.1"/>
    </source>
</evidence>
<evidence type="ECO:0008006" key="2">
    <source>
        <dbReference type="Google" id="ProtNLM"/>
    </source>
</evidence>
<name>A0A679JUM7_VARPD</name>
<protein>
    <recommendedName>
        <fullName evidence="2">Transposase IS116/IS110/IS902 family protein</fullName>
    </recommendedName>
</protein>
<organism evidence="1">
    <name type="scientific">Variovorax paradoxus</name>
    <dbReference type="NCBI Taxonomy" id="34073"/>
    <lineage>
        <taxon>Bacteria</taxon>
        <taxon>Pseudomonadati</taxon>
        <taxon>Pseudomonadota</taxon>
        <taxon>Betaproteobacteria</taxon>
        <taxon>Burkholderiales</taxon>
        <taxon>Comamonadaceae</taxon>
        <taxon>Variovorax</taxon>
    </lineage>
</organism>
<dbReference type="RefSeq" id="WP_339094058.1">
    <property type="nucleotide sequence ID" value="NZ_LR743508.1"/>
</dbReference>
<accession>A0A679JUM7</accession>
<reference evidence="1" key="1">
    <citation type="submission" date="2019-12" db="EMBL/GenBank/DDBJ databases">
        <authorList>
            <person name="Cremers G."/>
        </authorList>
    </citation>
    <scope>NUCLEOTIDE SEQUENCE</scope>
    <source>
        <strain evidence="1">Vvax</strain>
    </source>
</reference>
<proteinExistence type="predicted"/>
<sequence length="60" mass="6573">MVAGRYNPLVAEFWQRLKAQNKPGKVIVVACMHKLLAIAYGVLKSGKPFDANHHPKAVCG</sequence>
<dbReference type="AlphaFoldDB" id="A0A679JUM7"/>
<dbReference type="EMBL" id="LR743508">
    <property type="protein sequence ID" value="CAA2109923.1"/>
    <property type="molecule type" value="Genomic_DNA"/>
</dbReference>
<gene>
    <name evidence="1" type="ORF">VVAX_06195</name>
</gene>